<dbReference type="PANTHER" id="PTHR35093:SF8">
    <property type="entry name" value="OUTER MEMBRANE PROTEIN NMB0088-RELATED"/>
    <property type="match status" value="1"/>
</dbReference>
<reference evidence="8 9" key="1">
    <citation type="journal article" date="2021" name="bioRxiv">
        <title>Unraveling nitrogen, sulfur and carbon metabolic pathways and microbial community transcriptional responses to substrate deprivation and toxicity stresses in a bioreactor mimicking anoxic brackish coastal sediment conditions.</title>
        <authorList>
            <person name="Martins P.D."/>
            <person name="Echeveste M.J."/>
            <person name="Arshad A."/>
            <person name="Kurth J."/>
            <person name="Ouboter H."/>
            <person name="Jetten M.S.M."/>
            <person name="Welte C.U."/>
        </authorList>
    </citation>
    <scope>NUCLEOTIDE SEQUENCE [LARGE SCALE GENOMIC DNA]</scope>
    <source>
        <strain evidence="8">MAG_38</strain>
    </source>
</reference>
<name>A0AAJ1AJ95_9BACT</name>
<dbReference type="GO" id="GO:0009279">
    <property type="term" value="C:cell outer membrane"/>
    <property type="evidence" value="ECO:0007669"/>
    <property type="project" value="UniProtKB-SubCell"/>
</dbReference>
<dbReference type="SUPFAM" id="SSF56935">
    <property type="entry name" value="Porins"/>
    <property type="match status" value="1"/>
</dbReference>
<evidence type="ECO:0000256" key="2">
    <source>
        <dbReference type="ARBA" id="ARBA00008163"/>
    </source>
</evidence>
<keyword evidence="6" id="KW-0472">Membrane</keyword>
<comment type="caution">
    <text evidence="8">The sequence shown here is derived from an EMBL/GenBank/DDBJ whole genome shotgun (WGS) entry which is preliminary data.</text>
</comment>
<dbReference type="PANTHER" id="PTHR35093">
    <property type="entry name" value="OUTER MEMBRANE PROTEIN NMB0088-RELATED"/>
    <property type="match status" value="1"/>
</dbReference>
<keyword evidence="3" id="KW-1134">Transmembrane beta strand</keyword>
<evidence type="ECO:0000256" key="6">
    <source>
        <dbReference type="ARBA" id="ARBA00023136"/>
    </source>
</evidence>
<evidence type="ECO:0000313" key="9">
    <source>
        <dbReference type="Proteomes" id="UP001197609"/>
    </source>
</evidence>
<proteinExistence type="inferred from homology"/>
<comment type="subcellular location">
    <subcellularLocation>
        <location evidence="1">Cell outer membrane</location>
        <topology evidence="1">Multi-pass membrane protein</topology>
    </subcellularLocation>
</comment>
<protein>
    <submittedName>
        <fullName evidence="8">Outer membrane protein transport protein</fullName>
    </submittedName>
</protein>
<dbReference type="GO" id="GO:0015483">
    <property type="term" value="F:long-chain fatty acid transporting porin activity"/>
    <property type="evidence" value="ECO:0007669"/>
    <property type="project" value="TreeGrafter"/>
</dbReference>
<dbReference type="Pfam" id="PF03349">
    <property type="entry name" value="Toluene_X"/>
    <property type="match status" value="1"/>
</dbReference>
<dbReference type="EMBL" id="JAIOIU010000034">
    <property type="protein sequence ID" value="MBZ0159167.1"/>
    <property type="molecule type" value="Genomic_DNA"/>
</dbReference>
<dbReference type="Gene3D" id="2.40.160.60">
    <property type="entry name" value="Outer membrane protein transport protein (OMPP1/FadL/TodX)"/>
    <property type="match status" value="1"/>
</dbReference>
<evidence type="ECO:0000256" key="1">
    <source>
        <dbReference type="ARBA" id="ARBA00004571"/>
    </source>
</evidence>
<evidence type="ECO:0000256" key="7">
    <source>
        <dbReference type="ARBA" id="ARBA00023237"/>
    </source>
</evidence>
<dbReference type="AlphaFoldDB" id="A0AAJ1AJ95"/>
<accession>A0AAJ1AJ95</accession>
<gene>
    <name evidence="8" type="ORF">K8G79_03330</name>
</gene>
<evidence type="ECO:0000256" key="5">
    <source>
        <dbReference type="ARBA" id="ARBA00022729"/>
    </source>
</evidence>
<dbReference type="Proteomes" id="UP001197609">
    <property type="component" value="Unassembled WGS sequence"/>
</dbReference>
<evidence type="ECO:0000313" key="8">
    <source>
        <dbReference type="EMBL" id="MBZ0159167.1"/>
    </source>
</evidence>
<dbReference type="InterPro" id="IPR005017">
    <property type="entry name" value="OMPP1/FadL/TodX"/>
</dbReference>
<keyword evidence="4" id="KW-0812">Transmembrane</keyword>
<comment type="similarity">
    <text evidence="2">Belongs to the OmpP1/FadL family.</text>
</comment>
<evidence type="ECO:0000256" key="4">
    <source>
        <dbReference type="ARBA" id="ARBA00022692"/>
    </source>
</evidence>
<organism evidence="8 9">
    <name type="scientific">Candidatus Methylomirabilis tolerans</name>
    <dbReference type="NCBI Taxonomy" id="3123416"/>
    <lineage>
        <taxon>Bacteria</taxon>
        <taxon>Candidatus Methylomirabilota</taxon>
        <taxon>Candidatus Methylomirabilia</taxon>
        <taxon>Candidatus Methylomirabilales</taxon>
        <taxon>Candidatus Methylomirabilaceae</taxon>
        <taxon>Candidatus Methylomirabilis</taxon>
    </lineage>
</organism>
<keyword evidence="5" id="KW-0732">Signal</keyword>
<evidence type="ECO:0000256" key="3">
    <source>
        <dbReference type="ARBA" id="ARBA00022452"/>
    </source>
</evidence>
<keyword evidence="7" id="KW-0998">Cell outer membrane</keyword>
<sequence>MLLQRRLQIAAFWLTLVVPSVAQATGFRIFSQSASGAGQADAFVAQSDDPSAIYYNPAGLTQLSGVQLMMGALLVGGGTDFTQRETGGESFGNLDGPVANPPPLHFYLTANLRPVAQALDLPVLTRMTVGVGVFSPFGLRHRWPEDGPLNTSLTFASLPLLDIRPVIAYKVTEQLSLAAGADIYTFASFVGEGGYVMQFKSSGASGLPPTGTPLEVNGNDTSPGFNLSLRYTPCLLESKRPWCSFGFQYRSRATLHMEGEFLQAGTAMTSARTKLVLPQSFTFGGAVWPLLVRGHEWKIEVDLDKTDWSAFHDTDVHLGTGTVIHIPRNWSNTLTFMVGTEYKWIDPAALPHWDVTARAGWQHSATPVPSRTFDPAVPDSDKNILSVGMGFLCKAGGRFAGLIRCGEQGRRYSPSAISLDVAYQAAIYDTRHIADNRPPLTLPAVVNGRYSTVHHAGSVTLGIKF</sequence>